<reference evidence="1" key="1">
    <citation type="submission" date="2018-01" db="EMBL/GenBank/DDBJ databases">
        <authorList>
            <person name="Clerissi C."/>
        </authorList>
    </citation>
    <scope>NUCLEOTIDE SEQUENCE [LARGE SCALE GENOMIC DNA]</scope>
    <source>
        <strain evidence="1">Cupriavidus taiwanensis STM 6021</strain>
    </source>
</reference>
<comment type="caution">
    <text evidence="1">The sequence shown here is derived from an EMBL/GenBank/DDBJ whole genome shotgun (WGS) entry which is preliminary data.</text>
</comment>
<gene>
    <name evidence="1" type="ORF">CBM2594_A100013</name>
</gene>
<dbReference type="AlphaFoldDB" id="A0A7Z7J4D8"/>
<evidence type="ECO:0000313" key="1">
    <source>
        <dbReference type="EMBL" id="SPC07153.1"/>
    </source>
</evidence>
<accession>A0A7Z7J4D8</accession>
<dbReference type="EMBL" id="OGUU01000002">
    <property type="protein sequence ID" value="SPC07153.1"/>
    <property type="molecule type" value="Genomic_DNA"/>
</dbReference>
<sequence>MPGITTQTRRAGVALFLCYV</sequence>
<dbReference type="Proteomes" id="UP000257139">
    <property type="component" value="Chromosome CBM2594_a"/>
</dbReference>
<proteinExistence type="predicted"/>
<name>A0A7Z7J4D8_9BURK</name>
<organism evidence="1">
    <name type="scientific">Cupriavidus taiwanensis</name>
    <dbReference type="NCBI Taxonomy" id="164546"/>
    <lineage>
        <taxon>Bacteria</taxon>
        <taxon>Pseudomonadati</taxon>
        <taxon>Pseudomonadota</taxon>
        <taxon>Betaproteobacteria</taxon>
        <taxon>Burkholderiales</taxon>
        <taxon>Burkholderiaceae</taxon>
        <taxon>Cupriavidus</taxon>
    </lineage>
</organism>
<protein>
    <submittedName>
        <fullName evidence="1">Uncharacterized protein</fullName>
    </submittedName>
</protein>